<protein>
    <submittedName>
        <fullName evidence="11">Asp</fullName>
    </submittedName>
</protein>
<evidence type="ECO:0000313" key="12">
    <source>
        <dbReference type="Proteomes" id="UP000494163"/>
    </source>
</evidence>
<dbReference type="GO" id="GO:0000278">
    <property type="term" value="P:mitotic cell cycle"/>
    <property type="evidence" value="ECO:0007669"/>
    <property type="project" value="TreeGrafter"/>
</dbReference>
<keyword evidence="6" id="KW-0112">Calmodulin-binding</keyword>
<evidence type="ECO:0000256" key="2">
    <source>
        <dbReference type="ARBA" id="ARBA00022490"/>
    </source>
</evidence>
<keyword evidence="3" id="KW-0132">Cell division</keyword>
<evidence type="ECO:0000256" key="8">
    <source>
        <dbReference type="ARBA" id="ARBA00023306"/>
    </source>
</evidence>
<dbReference type="EMBL" id="CP012526">
    <property type="protein sequence ID" value="ALC47916.1"/>
    <property type="molecule type" value="Genomic_DNA"/>
</dbReference>
<dbReference type="PANTHER" id="PTHR22706:SF1">
    <property type="entry name" value="ASSEMBLY FACTOR FOR SPINDLE MICROTUBULES"/>
    <property type="match status" value="1"/>
</dbReference>
<proteinExistence type="predicted"/>
<dbReference type="InterPro" id="IPR000048">
    <property type="entry name" value="IQ_motif_EF-hand-BS"/>
</dbReference>
<dbReference type="AlphaFoldDB" id="A0A0M4EH95"/>
<dbReference type="Proteomes" id="UP000494163">
    <property type="component" value="Chromosome 3R"/>
</dbReference>
<feature type="compositionally biased region" description="Polar residues" evidence="9">
    <location>
        <begin position="134"/>
        <end position="150"/>
    </location>
</feature>
<dbReference type="PANTHER" id="PTHR22706">
    <property type="entry name" value="ASSEMBLY FACTOR FOR SPINDLE MICROTUBULES"/>
    <property type="match status" value="1"/>
</dbReference>
<dbReference type="GO" id="GO:0005737">
    <property type="term" value="C:cytoplasm"/>
    <property type="evidence" value="ECO:0007669"/>
    <property type="project" value="UniProtKB-SubCell"/>
</dbReference>
<evidence type="ECO:0000256" key="4">
    <source>
        <dbReference type="ARBA" id="ARBA00022737"/>
    </source>
</evidence>
<gene>
    <name evidence="11" type="ORF">Dbus_chr3Rg2666</name>
</gene>
<dbReference type="Pfam" id="PF15780">
    <property type="entry name" value="ASH"/>
    <property type="match status" value="1"/>
</dbReference>
<dbReference type="SMART" id="SM00015">
    <property type="entry name" value="IQ"/>
    <property type="match status" value="2"/>
</dbReference>
<dbReference type="STRING" id="30019.A0A0M4EH95"/>
<dbReference type="GO" id="GO:0007051">
    <property type="term" value="P:spindle organization"/>
    <property type="evidence" value="ECO:0007669"/>
    <property type="project" value="TreeGrafter"/>
</dbReference>
<dbReference type="PROSITE" id="PS50096">
    <property type="entry name" value="IQ"/>
    <property type="match status" value="1"/>
</dbReference>
<keyword evidence="12" id="KW-1185">Reference proteome</keyword>
<dbReference type="GO" id="GO:0051295">
    <property type="term" value="P:establishment of meiotic spindle localization"/>
    <property type="evidence" value="ECO:0007669"/>
    <property type="project" value="TreeGrafter"/>
</dbReference>
<feature type="domain" description="Abnormal spindle-like microcephaly-associated protein ASH" evidence="10">
    <location>
        <begin position="26"/>
        <end position="106"/>
    </location>
</feature>
<dbReference type="GO" id="GO:0005516">
    <property type="term" value="F:calmodulin binding"/>
    <property type="evidence" value="ECO:0007669"/>
    <property type="project" value="UniProtKB-KW"/>
</dbReference>
<dbReference type="GO" id="GO:0000922">
    <property type="term" value="C:spindle pole"/>
    <property type="evidence" value="ECO:0007669"/>
    <property type="project" value="TreeGrafter"/>
</dbReference>
<dbReference type="CDD" id="cd23767">
    <property type="entry name" value="IQCD"/>
    <property type="match status" value="1"/>
</dbReference>
<evidence type="ECO:0000256" key="3">
    <source>
        <dbReference type="ARBA" id="ARBA00022618"/>
    </source>
</evidence>
<sequence>MSAFEINVTPSRLRKKKRLEGREPTVVVMAPFSAKAIVQFEDVPISKTAKRILRVLNTSDEDIEWLQHTIPRCDEVSMELVWNPQNETACKETLQLLDNRNFRKDVVVILKSKHNQPEKLARKFPTIGKKLQLKSPTGNRKSQKSVTSTMSKKESIITHARATVYKSALHIGTSTVSQSPLIERNIFKSALVNPAIQTQHEQPVAQSHLLPLSICSKENVSPVQPSNVLSIIEKMKFTPLADKKPVATSTAFIDNLKAWPTPTLERNIARQVDSNDICPRSLNPALAEEIMDVSCLLASQMATNKTFDIKISDSINLSVDTLHSKKDEIVMHTANETLNQTTTILNAPESQVLSCISEEEDIQAANNYMVIKAHPETRAHDMKKDIQLVGSPLRKYSESMKNLNLLSPQNKIAIQGSMPNLNEMLPLRSIEQNRYYENHQISNDLMHRKMPFLNSSSSSEVSILLHHDVQFNQYEILAQSSRFNLHEVGSKTKPINHALQSIKRRSCELSLSDATSNETLHRSETIIISPPKKQRFDVVCFLQQRLRLLIQMWHQRRQFKSFRQSAIDLQRRYRAHRIMNVTRTKYQRLRSTVIWMQLKFRAKKNMQQLRAEFLKIRNITSHVRGFLARKYVHTLMTPVMKEHLNQKRAALVIQRYWRGYRSRCHLRNAGLQLIRQRLTKLRQRSEGMKTVRAKVQELVRVLRGRFVASEALAALNHLDRLSRTVPHLMTCCSEFLSSFCYGIMAQAIRSEVDKQLIERCSRIILNLTRYNCNTFQESGLVTIAQMLLRWCDKDSDIFNTLCTLIWIFSHCPNKRKFRHRISKFFVYQVILKNRRNSEPLLFEFSFDLYILIDAICFKD</sequence>
<evidence type="ECO:0000256" key="1">
    <source>
        <dbReference type="ARBA" id="ARBA00004496"/>
    </source>
</evidence>
<dbReference type="OrthoDB" id="2148418at2759"/>
<keyword evidence="8" id="KW-0131">Cell cycle</keyword>
<organism evidence="11 12">
    <name type="scientific">Drosophila busckii</name>
    <name type="common">Fruit fly</name>
    <dbReference type="NCBI Taxonomy" id="30019"/>
    <lineage>
        <taxon>Eukaryota</taxon>
        <taxon>Metazoa</taxon>
        <taxon>Ecdysozoa</taxon>
        <taxon>Arthropoda</taxon>
        <taxon>Hexapoda</taxon>
        <taxon>Insecta</taxon>
        <taxon>Pterygota</taxon>
        <taxon>Neoptera</taxon>
        <taxon>Endopterygota</taxon>
        <taxon>Diptera</taxon>
        <taxon>Brachycera</taxon>
        <taxon>Muscomorpha</taxon>
        <taxon>Ephydroidea</taxon>
        <taxon>Drosophilidae</taxon>
        <taxon>Drosophila</taxon>
    </lineage>
</organism>
<keyword evidence="7" id="KW-0175">Coiled coil</keyword>
<dbReference type="InterPro" id="IPR051185">
    <property type="entry name" value="ASPM"/>
</dbReference>
<feature type="region of interest" description="Disordered" evidence="9">
    <location>
        <begin position="132"/>
        <end position="152"/>
    </location>
</feature>
<evidence type="ECO:0000313" key="11">
    <source>
        <dbReference type="EMBL" id="ALC47916.1"/>
    </source>
</evidence>
<evidence type="ECO:0000256" key="5">
    <source>
        <dbReference type="ARBA" id="ARBA00022776"/>
    </source>
</evidence>
<evidence type="ECO:0000256" key="7">
    <source>
        <dbReference type="ARBA" id="ARBA00023054"/>
    </source>
</evidence>
<keyword evidence="5" id="KW-0498">Mitosis</keyword>
<accession>A0A0M4EH95</accession>
<dbReference type="InterPro" id="IPR031549">
    <property type="entry name" value="ASH"/>
</dbReference>
<dbReference type="Pfam" id="PF00612">
    <property type="entry name" value="IQ"/>
    <property type="match status" value="1"/>
</dbReference>
<name>A0A0M4EH95_DROBS</name>
<comment type="subcellular location">
    <subcellularLocation>
        <location evidence="1">Cytoplasm</location>
    </subcellularLocation>
</comment>
<keyword evidence="4" id="KW-0677">Repeat</keyword>
<evidence type="ECO:0000256" key="9">
    <source>
        <dbReference type="SAM" id="MobiDB-lite"/>
    </source>
</evidence>
<dbReference type="GO" id="GO:0051301">
    <property type="term" value="P:cell division"/>
    <property type="evidence" value="ECO:0007669"/>
    <property type="project" value="UniProtKB-KW"/>
</dbReference>
<evidence type="ECO:0000259" key="10">
    <source>
        <dbReference type="Pfam" id="PF15780"/>
    </source>
</evidence>
<dbReference type="Gene3D" id="1.20.5.190">
    <property type="match status" value="1"/>
</dbReference>
<evidence type="ECO:0000256" key="6">
    <source>
        <dbReference type="ARBA" id="ARBA00022860"/>
    </source>
</evidence>
<keyword evidence="2" id="KW-0963">Cytoplasm</keyword>
<reference evidence="11 12" key="1">
    <citation type="submission" date="2015-08" db="EMBL/GenBank/DDBJ databases">
        <title>Ancestral chromatin configuration constrains chromatin evolution on differentiating sex chromosomes in Drosophila.</title>
        <authorList>
            <person name="Zhou Q."/>
            <person name="Bachtrog D."/>
        </authorList>
    </citation>
    <scope>NUCLEOTIDE SEQUENCE [LARGE SCALE GENOMIC DNA]</scope>
    <source>
        <tissue evidence="11">Whole larvae</tissue>
    </source>
</reference>